<dbReference type="SUPFAM" id="SSF52833">
    <property type="entry name" value="Thioredoxin-like"/>
    <property type="match status" value="1"/>
</dbReference>
<dbReference type="InterPro" id="IPR052565">
    <property type="entry name" value="Glutaredoxin-like_YDR286C"/>
</dbReference>
<sequence>MSEAVRVRLLGRPGCHLCDDARSVIEEVCAELGVGWEERSIAGDPELERRYGEQIPVTFVDGAQHDFWRVDADRLRRALTAPSAP</sequence>
<accession>A0A4R5DB18</accession>
<dbReference type="OrthoDB" id="8779161at2"/>
<dbReference type="PANTHER" id="PTHR33558:SF1">
    <property type="entry name" value="GLUTAREDOXIN-LIKE PROTEIN C5ORF63 HOMOLOG"/>
    <property type="match status" value="1"/>
</dbReference>
<keyword evidence="2" id="KW-1185">Reference proteome</keyword>
<evidence type="ECO:0000313" key="2">
    <source>
        <dbReference type="Proteomes" id="UP000294739"/>
    </source>
</evidence>
<dbReference type="AlphaFoldDB" id="A0A4R5DB18"/>
<evidence type="ECO:0000313" key="1">
    <source>
        <dbReference type="EMBL" id="TDE10872.1"/>
    </source>
</evidence>
<gene>
    <name evidence="1" type="ORF">E1269_10315</name>
</gene>
<dbReference type="Pfam" id="PF05768">
    <property type="entry name" value="Glrx-like"/>
    <property type="match status" value="1"/>
</dbReference>
<dbReference type="PANTHER" id="PTHR33558">
    <property type="entry name" value="GLUTAREDOXIN-LIKE PROTEIN C5ORF63 HOMOLOG"/>
    <property type="match status" value="1"/>
</dbReference>
<dbReference type="InterPro" id="IPR008554">
    <property type="entry name" value="Glutaredoxin-like"/>
</dbReference>
<dbReference type="EMBL" id="SMKZ01000012">
    <property type="protein sequence ID" value="TDE10872.1"/>
    <property type="molecule type" value="Genomic_DNA"/>
</dbReference>
<reference evidence="1 2" key="1">
    <citation type="submission" date="2019-03" db="EMBL/GenBank/DDBJ databases">
        <title>Draft genome sequences of novel Actinobacteria.</title>
        <authorList>
            <person name="Sahin N."/>
            <person name="Ay H."/>
            <person name="Saygin H."/>
        </authorList>
    </citation>
    <scope>NUCLEOTIDE SEQUENCE [LARGE SCALE GENOMIC DNA]</scope>
    <source>
        <strain evidence="1 2">5K138</strain>
    </source>
</reference>
<name>A0A4R5DB18_9ACTN</name>
<proteinExistence type="predicted"/>
<dbReference type="RefSeq" id="WP_131894054.1">
    <property type="nucleotide sequence ID" value="NZ_SMKZ01000012.1"/>
</dbReference>
<dbReference type="Gene3D" id="3.40.30.10">
    <property type="entry name" value="Glutaredoxin"/>
    <property type="match status" value="1"/>
</dbReference>
<dbReference type="Proteomes" id="UP000294739">
    <property type="component" value="Unassembled WGS sequence"/>
</dbReference>
<dbReference type="InterPro" id="IPR036249">
    <property type="entry name" value="Thioredoxin-like_sf"/>
</dbReference>
<dbReference type="InParanoid" id="A0A4R5DB18"/>
<protein>
    <submittedName>
        <fullName evidence="1">Glutaredoxin family protein</fullName>
    </submittedName>
</protein>
<organism evidence="1 2">
    <name type="scientific">Jiangella asiatica</name>
    <dbReference type="NCBI Taxonomy" id="2530372"/>
    <lineage>
        <taxon>Bacteria</taxon>
        <taxon>Bacillati</taxon>
        <taxon>Actinomycetota</taxon>
        <taxon>Actinomycetes</taxon>
        <taxon>Jiangellales</taxon>
        <taxon>Jiangellaceae</taxon>
        <taxon>Jiangella</taxon>
    </lineage>
</organism>
<comment type="caution">
    <text evidence="1">The sequence shown here is derived from an EMBL/GenBank/DDBJ whole genome shotgun (WGS) entry which is preliminary data.</text>
</comment>